<evidence type="ECO:0000313" key="3">
    <source>
        <dbReference type="EnsemblFungi" id="PTTG_27257-t43_1-p1"/>
    </source>
</evidence>
<dbReference type="VEuPathDB" id="FungiDB:PTTG_27257"/>
<feature type="compositionally biased region" description="Low complexity" evidence="1">
    <location>
        <begin position="265"/>
        <end position="274"/>
    </location>
</feature>
<dbReference type="SUPFAM" id="SSF53098">
    <property type="entry name" value="Ribonuclease H-like"/>
    <property type="match status" value="1"/>
</dbReference>
<feature type="region of interest" description="Disordered" evidence="1">
    <location>
        <begin position="239"/>
        <end position="290"/>
    </location>
</feature>
<evidence type="ECO:0008006" key="5">
    <source>
        <dbReference type="Google" id="ProtNLM"/>
    </source>
</evidence>
<dbReference type="PANTHER" id="PTHR47501">
    <property type="entry name" value="TRANSPOSASE-RELATED"/>
    <property type="match status" value="1"/>
</dbReference>
<gene>
    <name evidence="2" type="ORF">PTTG_27257</name>
</gene>
<evidence type="ECO:0000313" key="4">
    <source>
        <dbReference type="Proteomes" id="UP000005240"/>
    </source>
</evidence>
<reference evidence="3" key="4">
    <citation type="submission" date="2025-05" db="UniProtKB">
        <authorList>
            <consortium name="EnsemblFungi"/>
        </authorList>
    </citation>
    <scope>IDENTIFICATION</scope>
    <source>
        <strain evidence="3">isolate 1-1 / race 1 (BBBD)</strain>
    </source>
</reference>
<dbReference type="STRING" id="630390.A0A180GLX1"/>
<dbReference type="PANTHER" id="PTHR47501:SF5">
    <property type="entry name" value="HAT C-TERMINAL DIMERISATION DOMAIN-CONTAINING PROTEIN"/>
    <property type="match status" value="1"/>
</dbReference>
<dbReference type="AlphaFoldDB" id="A0A180GLX1"/>
<sequence length="455" mass="51762">MPCRGRKDAINDGANLPATVKDKEAAKLKAAPASKFLLSGLFDNRSLNQLLVMWIVQSALPWTQIQDFLLGVAFNYARQGIRIYSRTWAATKAHRLYISLQEKVLNTLRLNKSKITLIHDVWTTKGNHHAFMGIAAAYISDDWIFKLCHLGMKYISWTHKGKYLATTDSGSNNGTMTSEVDRLVGKKTCFNLNLSQNHIKCFCHKVALILSAGLKEIEMASEGLTRDKESTLGFVPELTSISEESKDQNDSSKQPATFESDNELIESSSNESEIAPVHIEAESNPAAKRKKPNMISSVLKKVDYVIQQITSSAARRSEFNIWAEKLEYNGPSLIAGYGIRWNIKWQSRDCAYQARTIINKLIENEKDRQERDGGKNFYQEYVICRGDWEIVKKLNDILGEFYFITKKMEGDRSSACLMIAEYLNIINFLRDQIELTTEVEFRTMMRLVQGTPYLH</sequence>
<organism evidence="2">
    <name type="scientific">Puccinia triticina (isolate 1-1 / race 1 (BBBD))</name>
    <name type="common">Brown leaf rust fungus</name>
    <dbReference type="NCBI Taxonomy" id="630390"/>
    <lineage>
        <taxon>Eukaryota</taxon>
        <taxon>Fungi</taxon>
        <taxon>Dikarya</taxon>
        <taxon>Basidiomycota</taxon>
        <taxon>Pucciniomycotina</taxon>
        <taxon>Pucciniomycetes</taxon>
        <taxon>Pucciniales</taxon>
        <taxon>Pucciniaceae</taxon>
        <taxon>Puccinia</taxon>
    </lineage>
</organism>
<proteinExistence type="predicted"/>
<reference evidence="2" key="1">
    <citation type="submission" date="2009-11" db="EMBL/GenBank/DDBJ databases">
        <authorList>
            <consortium name="The Broad Institute Genome Sequencing Platform"/>
            <person name="Ward D."/>
            <person name="Feldgarden M."/>
            <person name="Earl A."/>
            <person name="Young S.K."/>
            <person name="Zeng Q."/>
            <person name="Koehrsen M."/>
            <person name="Alvarado L."/>
            <person name="Berlin A."/>
            <person name="Bochicchio J."/>
            <person name="Borenstein D."/>
            <person name="Chapman S.B."/>
            <person name="Chen Z."/>
            <person name="Engels R."/>
            <person name="Freedman E."/>
            <person name="Gellesch M."/>
            <person name="Goldberg J."/>
            <person name="Griggs A."/>
            <person name="Gujja S."/>
            <person name="Heilman E."/>
            <person name="Heiman D."/>
            <person name="Hepburn T."/>
            <person name="Howarth C."/>
            <person name="Jen D."/>
            <person name="Larson L."/>
            <person name="Lewis B."/>
            <person name="Mehta T."/>
            <person name="Park D."/>
            <person name="Pearson M."/>
            <person name="Roberts A."/>
            <person name="Saif S."/>
            <person name="Shea T."/>
            <person name="Shenoy N."/>
            <person name="Sisk P."/>
            <person name="Stolte C."/>
            <person name="Sykes S."/>
            <person name="Thomson T."/>
            <person name="Walk T."/>
            <person name="White J."/>
            <person name="Yandava C."/>
            <person name="Izard J."/>
            <person name="Baranova O.V."/>
            <person name="Blanton J.M."/>
            <person name="Tanner A.C."/>
            <person name="Dewhirst F.E."/>
            <person name="Haas B."/>
            <person name="Nusbaum C."/>
            <person name="Birren B."/>
        </authorList>
    </citation>
    <scope>NUCLEOTIDE SEQUENCE [LARGE SCALE GENOMIC DNA]</scope>
    <source>
        <strain evidence="2">1-1 BBBD Race 1</strain>
    </source>
</reference>
<reference evidence="3 4" key="3">
    <citation type="journal article" date="2017" name="G3 (Bethesda)">
        <title>Comparative analysis highlights variable genome content of wheat rusts and divergence of the mating loci.</title>
        <authorList>
            <person name="Cuomo C.A."/>
            <person name="Bakkeren G."/>
            <person name="Khalil H.B."/>
            <person name="Panwar V."/>
            <person name="Joly D."/>
            <person name="Linning R."/>
            <person name="Sakthikumar S."/>
            <person name="Song X."/>
            <person name="Adiconis X."/>
            <person name="Fan L."/>
            <person name="Goldberg J.M."/>
            <person name="Levin J.Z."/>
            <person name="Young S."/>
            <person name="Zeng Q."/>
            <person name="Anikster Y."/>
            <person name="Bruce M."/>
            <person name="Wang M."/>
            <person name="Yin C."/>
            <person name="McCallum B."/>
            <person name="Szabo L.J."/>
            <person name="Hulbert S."/>
            <person name="Chen X."/>
            <person name="Fellers J.P."/>
        </authorList>
    </citation>
    <scope>NUCLEOTIDE SEQUENCE</scope>
    <source>
        <strain evidence="4">Isolate 1-1 / race 1 (BBBD)</strain>
        <strain evidence="3">isolate 1-1 / race 1 (BBBD)</strain>
    </source>
</reference>
<dbReference type="InterPro" id="IPR012337">
    <property type="entry name" value="RNaseH-like_sf"/>
</dbReference>
<accession>A0A180GLX1</accession>
<name>A0A180GLX1_PUCT1</name>
<evidence type="ECO:0000256" key="1">
    <source>
        <dbReference type="SAM" id="MobiDB-lite"/>
    </source>
</evidence>
<dbReference type="OrthoDB" id="2506309at2759"/>
<reference evidence="2" key="2">
    <citation type="submission" date="2016-05" db="EMBL/GenBank/DDBJ databases">
        <title>Comparative analysis highlights variable genome content of wheat rusts and divergence of the mating loci.</title>
        <authorList>
            <person name="Cuomo C.A."/>
            <person name="Bakkeren G."/>
            <person name="Szabo L."/>
            <person name="Khalil H."/>
            <person name="Joly D."/>
            <person name="Goldberg J."/>
            <person name="Young S."/>
            <person name="Zeng Q."/>
            <person name="Fellers J."/>
        </authorList>
    </citation>
    <scope>NUCLEOTIDE SEQUENCE [LARGE SCALE GENOMIC DNA]</scope>
    <source>
        <strain evidence="2">1-1 BBBD Race 1</strain>
    </source>
</reference>
<evidence type="ECO:0000313" key="2">
    <source>
        <dbReference type="EMBL" id="OAV93700.1"/>
    </source>
</evidence>
<dbReference type="EMBL" id="ADAS02000048">
    <property type="protein sequence ID" value="OAV93700.1"/>
    <property type="molecule type" value="Genomic_DNA"/>
</dbReference>
<dbReference type="EnsemblFungi" id="PTTG_27257-t43_1">
    <property type="protein sequence ID" value="PTTG_27257-t43_1-p1"/>
    <property type="gene ID" value="PTTG_27257"/>
</dbReference>
<keyword evidence="4" id="KW-1185">Reference proteome</keyword>
<protein>
    <recommendedName>
        <fullName evidence="5">hAT-like transposase RNase-H fold domain-containing protein</fullName>
    </recommendedName>
</protein>
<dbReference type="Proteomes" id="UP000005240">
    <property type="component" value="Unassembled WGS sequence"/>
</dbReference>